<dbReference type="Gene3D" id="2.130.10.10">
    <property type="entry name" value="YVTN repeat-like/Quinoprotein amine dehydrogenase"/>
    <property type="match status" value="2"/>
</dbReference>
<dbReference type="Proteomes" id="UP000193689">
    <property type="component" value="Unassembled WGS sequence"/>
</dbReference>
<name>A0A1Y2E4A3_9PEZI</name>
<dbReference type="Gene3D" id="3.40.50.1820">
    <property type="entry name" value="alpha/beta hydrolase"/>
    <property type="match status" value="1"/>
</dbReference>
<dbReference type="GeneID" id="63776195"/>
<keyword evidence="6" id="KW-1185">Reference proteome</keyword>
<dbReference type="InterPro" id="IPR056884">
    <property type="entry name" value="NPHP3-like_N"/>
</dbReference>
<dbReference type="InterPro" id="IPR015943">
    <property type="entry name" value="WD40/YVTN_repeat-like_dom_sf"/>
</dbReference>
<sequence length="1558" mass="173647">MLTRSLRRKGPNVSNTDTRSNSVDSFPHSTAAILVGDGTDDPRGPLGLHVLHSPAEPLAELIFVHGLGGGSRKTWSKESSSAHFWPKEWLSKDTGFKNVRIHTFGYNSDWAKSKENFLNVHHIGKSFLSEMSTSPYLDGAGIPIVFVGHDLGGLVIKKAYMLAKKDASYEKLSRCFQAIFFLGTPHRGLDGAKVLNNIIHVAYSRAYATDLERKSAAIQSINDEFRHFSADIQLWSFYETQKLSIGLFSSLVVNPESATLGYREEKQMPMNADHQSICKFESPSDPNYLIIRNALASAVNGLIRPVFVEQADASRDQLQALESYLSVSQTWQNDLVTVEDARMSGTCEWLAANKAFLEWADESMDSPKILWINGKPAAGKSVLAGFVIDQVQKHSLNCSYYFFKHGDKSKSRLSYCLRSLAFQMASTDAQVRKVLVAIQREGIKLDDNESMIWHTLFLSRIFKVQTSRHYWVIDALDECSDAISLLDPMLMKLDNSIPLRIMMTSQQTPELEKNFSMVGKHRFAAESIPAANTLTDIRVLVEARASSLVVKDDDDRTRLVEKILQKSSGSFLWTTLVLKELSGSHSETEINRVLEDMPLGMKPLYERVLEAMTQASRGTRISKAILTWTACSTRPLTTRELEGALKLDVNGNFLKLDETIAAFCGQLVTVDKFGKVRLIHETARGYLFDGDLQSEFKIDKTEAHTRIARACLAYLNGQEMKPPRTARRGANASSSNTRTEFSKYVFSEFAYHLAKADSLDDGVLELTEKFLKSNILSWIEAVAQTQNLSPLIRASNHLKTYLNARAGGRLPLGPPLQTIRGWTIDLIRIAAKFSDALKTSPSAIFTLIAPFCPSESMIHKLSRYGRRLSVRGISNNHWDDRLSSMDFRQSQASAVCYGEEFLAVGLITGTIALYHAATCQEYKTLIHGETVKFLTFKKNTSLMVSSGMRVIRVWDTRSSALIHEFEAPRRPMAVAFDDDLLLVASSKNFLESWDLGNNGEHQTPKAWNNCDEFLGKPLRSPPSAISMSMSHRMMAVAYSGQPITLWDLEEEAYYGSSGKKLENGATCTHPITALCFNPNPDIELLAVSYLDGTLVLLNPFDDLELDRSHANCHTLASSADGRLLAGGAGFGILHIYEFATLKLLYQVRSENFHIKQISFNRSGLHLADIRGSQCNVWEPGVLLRDAVADDSSDGSSGSTVEAITSNRKNRISAMAINTGGEVVFCAKDDGSVSLYDRKTGAHFRTLYRHKSAVRFLSWWSRQGIILSINASNGVLAWRIGKHPYDGWVTKEALVQSRLDVDRAIIQVFHGEARDKFVLATRESDHLWSLDGKQEQVQTRQDRPWTQRWAPHPRSEEHAICFDGTEARILCWEDWSEVTRISLIIPLLEFQPKSVSFHGNGTAQKILMETGEAGDSARMSSLFLFDSDAFDIQGAGQNATTKTARSTFSTSMSTISDHVAHIIGVSDAGRMVFLDKQSWVCSVELQSLGASPPTQLRHFFVPYDWFSGERGITCAVSQRDILFGHNDELAIVKGGLEYAENVSVEEGLLSVSALNIDYR</sequence>
<evidence type="ECO:0000256" key="2">
    <source>
        <dbReference type="SAM" id="MobiDB-lite"/>
    </source>
</evidence>
<dbReference type="EMBL" id="MCFJ01000005">
    <property type="protein sequence ID" value="ORY66267.1"/>
    <property type="molecule type" value="Genomic_DNA"/>
</dbReference>
<protein>
    <submittedName>
        <fullName evidence="5">NACHT and WD domain protein</fullName>
    </submittedName>
</protein>
<feature type="domain" description="GPI inositol-deacylase winged helix" evidence="3">
    <location>
        <begin position="609"/>
        <end position="698"/>
    </location>
</feature>
<dbReference type="SUPFAM" id="SSF50978">
    <property type="entry name" value="WD40 repeat-like"/>
    <property type="match status" value="2"/>
</dbReference>
<dbReference type="InterPro" id="IPR001680">
    <property type="entry name" value="WD40_rpt"/>
</dbReference>
<dbReference type="SUPFAM" id="SSF53474">
    <property type="entry name" value="alpha/beta-Hydrolases"/>
    <property type="match status" value="1"/>
</dbReference>
<dbReference type="InterPro" id="IPR029058">
    <property type="entry name" value="AB_hydrolase_fold"/>
</dbReference>
<dbReference type="Gene3D" id="3.40.50.300">
    <property type="entry name" value="P-loop containing nucleotide triphosphate hydrolases"/>
    <property type="match status" value="1"/>
</dbReference>
<dbReference type="Pfam" id="PF24883">
    <property type="entry name" value="NPHP3_N"/>
    <property type="match status" value="1"/>
</dbReference>
<dbReference type="Pfam" id="PF22939">
    <property type="entry name" value="WHD_GPIID"/>
    <property type="match status" value="1"/>
</dbReference>
<organism evidence="5 6">
    <name type="scientific">Pseudomassariella vexata</name>
    <dbReference type="NCBI Taxonomy" id="1141098"/>
    <lineage>
        <taxon>Eukaryota</taxon>
        <taxon>Fungi</taxon>
        <taxon>Dikarya</taxon>
        <taxon>Ascomycota</taxon>
        <taxon>Pezizomycotina</taxon>
        <taxon>Sordariomycetes</taxon>
        <taxon>Xylariomycetidae</taxon>
        <taxon>Amphisphaeriales</taxon>
        <taxon>Pseudomassariaceae</taxon>
        <taxon>Pseudomassariella</taxon>
    </lineage>
</organism>
<evidence type="ECO:0000256" key="1">
    <source>
        <dbReference type="ARBA" id="ARBA00022737"/>
    </source>
</evidence>
<feature type="compositionally biased region" description="Polar residues" evidence="2">
    <location>
        <begin position="12"/>
        <end position="25"/>
    </location>
</feature>
<dbReference type="RefSeq" id="XP_040717231.1">
    <property type="nucleotide sequence ID" value="XM_040859983.1"/>
</dbReference>
<dbReference type="InterPro" id="IPR036322">
    <property type="entry name" value="WD40_repeat_dom_sf"/>
</dbReference>
<evidence type="ECO:0000313" key="5">
    <source>
        <dbReference type="EMBL" id="ORY66267.1"/>
    </source>
</evidence>
<accession>A0A1Y2E4A3</accession>
<dbReference type="InterPro" id="IPR027417">
    <property type="entry name" value="P-loop_NTPase"/>
</dbReference>
<feature type="domain" description="Nephrocystin 3-like N-terminal" evidence="4">
    <location>
        <begin position="345"/>
        <end position="505"/>
    </location>
</feature>
<feature type="region of interest" description="Disordered" evidence="2">
    <location>
        <begin position="1"/>
        <end position="25"/>
    </location>
</feature>
<dbReference type="PANTHER" id="PTHR10039">
    <property type="entry name" value="AMELOGENIN"/>
    <property type="match status" value="1"/>
</dbReference>
<dbReference type="SUPFAM" id="SSF52540">
    <property type="entry name" value="P-loop containing nucleoside triphosphate hydrolases"/>
    <property type="match status" value="1"/>
</dbReference>
<dbReference type="InParanoid" id="A0A1Y2E4A3"/>
<evidence type="ECO:0000259" key="4">
    <source>
        <dbReference type="Pfam" id="PF24883"/>
    </source>
</evidence>
<dbReference type="SMART" id="SM00320">
    <property type="entry name" value="WD40"/>
    <property type="match status" value="5"/>
</dbReference>
<dbReference type="OrthoDB" id="194358at2759"/>
<evidence type="ECO:0000313" key="6">
    <source>
        <dbReference type="Proteomes" id="UP000193689"/>
    </source>
</evidence>
<keyword evidence="1" id="KW-0677">Repeat</keyword>
<comment type="caution">
    <text evidence="5">The sequence shown here is derived from an EMBL/GenBank/DDBJ whole genome shotgun (WGS) entry which is preliminary data.</text>
</comment>
<proteinExistence type="predicted"/>
<reference evidence="5 6" key="1">
    <citation type="submission" date="2016-07" db="EMBL/GenBank/DDBJ databases">
        <title>Pervasive Adenine N6-methylation of Active Genes in Fungi.</title>
        <authorList>
            <consortium name="DOE Joint Genome Institute"/>
            <person name="Mondo S.J."/>
            <person name="Dannebaum R.O."/>
            <person name="Kuo R.C."/>
            <person name="Labutti K."/>
            <person name="Haridas S."/>
            <person name="Kuo A."/>
            <person name="Salamov A."/>
            <person name="Ahrendt S.R."/>
            <person name="Lipzen A."/>
            <person name="Sullivan W."/>
            <person name="Andreopoulos W.B."/>
            <person name="Clum A."/>
            <person name="Lindquist E."/>
            <person name="Daum C."/>
            <person name="Ramamoorthy G.K."/>
            <person name="Gryganskyi A."/>
            <person name="Culley D."/>
            <person name="Magnuson J.K."/>
            <person name="James T.Y."/>
            <person name="O'Malley M.A."/>
            <person name="Stajich J.E."/>
            <person name="Spatafora J.W."/>
            <person name="Visel A."/>
            <person name="Grigoriev I.V."/>
        </authorList>
    </citation>
    <scope>NUCLEOTIDE SEQUENCE [LARGE SCALE GENOMIC DNA]</scope>
    <source>
        <strain evidence="5 6">CBS 129021</strain>
    </source>
</reference>
<dbReference type="PANTHER" id="PTHR10039:SF16">
    <property type="entry name" value="GPI INOSITOL-DEACYLASE"/>
    <property type="match status" value="1"/>
</dbReference>
<gene>
    <name evidence="5" type="ORF">BCR38DRAFT_429746</name>
</gene>
<dbReference type="InterPro" id="IPR054471">
    <property type="entry name" value="GPIID_WHD"/>
</dbReference>
<evidence type="ECO:0000259" key="3">
    <source>
        <dbReference type="Pfam" id="PF22939"/>
    </source>
</evidence>
<feature type="compositionally biased region" description="Basic residues" evidence="2">
    <location>
        <begin position="1"/>
        <end position="10"/>
    </location>
</feature>